<accession>A0A5J4XAR8</accession>
<dbReference type="SUPFAM" id="SSF53067">
    <property type="entry name" value="Actin-like ATPase domain"/>
    <property type="match status" value="2"/>
</dbReference>
<evidence type="ECO:0000256" key="2">
    <source>
        <dbReference type="SAM" id="Coils"/>
    </source>
</evidence>
<keyword evidence="2" id="KW-0175">Coiled coil</keyword>
<dbReference type="OrthoDB" id="6220758at2759"/>
<evidence type="ECO:0000256" key="1">
    <source>
        <dbReference type="RuleBase" id="RU000487"/>
    </source>
</evidence>
<proteinExistence type="inferred from homology"/>
<dbReference type="Gene3D" id="2.30.36.70">
    <property type="entry name" value="Actin, Chain A, domain 2"/>
    <property type="match status" value="1"/>
</dbReference>
<evidence type="ECO:0000313" key="4">
    <source>
        <dbReference type="Proteomes" id="UP000324800"/>
    </source>
</evidence>
<gene>
    <name evidence="3" type="ORF">EZS28_000465</name>
</gene>
<dbReference type="InterPro" id="IPR004000">
    <property type="entry name" value="Actin"/>
</dbReference>
<dbReference type="Gene3D" id="3.90.640.10">
    <property type="entry name" value="Actin, Chain A, domain 4"/>
    <property type="match status" value="1"/>
</dbReference>
<dbReference type="AlphaFoldDB" id="A0A5J4XAR8"/>
<dbReference type="SMART" id="SM00268">
    <property type="entry name" value="ACTIN"/>
    <property type="match status" value="1"/>
</dbReference>
<dbReference type="InterPro" id="IPR043129">
    <property type="entry name" value="ATPase_NBD"/>
</dbReference>
<organism evidence="3 4">
    <name type="scientific">Streblomastix strix</name>
    <dbReference type="NCBI Taxonomy" id="222440"/>
    <lineage>
        <taxon>Eukaryota</taxon>
        <taxon>Metamonada</taxon>
        <taxon>Preaxostyla</taxon>
        <taxon>Oxymonadida</taxon>
        <taxon>Streblomastigidae</taxon>
        <taxon>Streblomastix</taxon>
    </lineage>
</organism>
<dbReference type="Pfam" id="PF00022">
    <property type="entry name" value="Actin"/>
    <property type="match status" value="1"/>
</dbReference>
<dbReference type="Gene3D" id="3.30.420.40">
    <property type="match status" value="2"/>
</dbReference>
<protein>
    <submittedName>
        <fullName evidence="3">Putative actin superfamily</fullName>
    </submittedName>
</protein>
<dbReference type="PANTHER" id="PTHR11937">
    <property type="entry name" value="ACTIN"/>
    <property type="match status" value="1"/>
</dbReference>
<dbReference type="EMBL" id="SNRW01000037">
    <property type="protein sequence ID" value="KAA6404012.1"/>
    <property type="molecule type" value="Genomic_DNA"/>
</dbReference>
<comment type="similarity">
    <text evidence="1">Belongs to the actin family.</text>
</comment>
<reference evidence="3 4" key="1">
    <citation type="submission" date="2019-03" db="EMBL/GenBank/DDBJ databases">
        <title>Single cell metagenomics reveals metabolic interactions within the superorganism composed of flagellate Streblomastix strix and complex community of Bacteroidetes bacteria on its surface.</title>
        <authorList>
            <person name="Treitli S.C."/>
            <person name="Kolisko M."/>
            <person name="Husnik F."/>
            <person name="Keeling P."/>
            <person name="Hampl V."/>
        </authorList>
    </citation>
    <scope>NUCLEOTIDE SEQUENCE [LARGE SCALE GENOMIC DNA]</scope>
    <source>
        <strain evidence="3">ST1C</strain>
    </source>
</reference>
<comment type="caution">
    <text evidence="3">The sequence shown here is derived from an EMBL/GenBank/DDBJ whole genome shotgun (WGS) entry which is preliminary data.</text>
</comment>
<dbReference type="Proteomes" id="UP000324800">
    <property type="component" value="Unassembled WGS sequence"/>
</dbReference>
<name>A0A5J4XAR8_9EUKA</name>
<feature type="coiled-coil region" evidence="2">
    <location>
        <begin position="226"/>
        <end position="269"/>
    </location>
</feature>
<sequence length="441" mass="50383">MHLVIDNGSFRAKVGVDGLHIEPNSFLNLFSNSKANKQKLPSQIFCNDVEKYPVTLQTIKSGFEKGYVVDWRIQKEVFKFIFSHLPNISPEQISKLPVILSTPMNTPASLLLMTYQVMFEDFHFPSLLIVPTPVLSYYGMIDELKPFKPECAIVVDIGHSNSSSTAIMNGMPVSGSHHISNIGGRHLTNLLKEIVSYRTMDVSAEPLMVNDMKEKMCFTGCVSREADREKKRREELTKQMLGLIAEQKKKEKIKQQINLEEEKEAMKVKGIKRLKLEDDSDEYQNNTFISVNNENENKWTGDIEGEKIAQIDCNPQSWLLAEYILPSFAPDYKGSRIMPGFLQKTQWQKDQYSELRPQVPSNWHLRIFQSSDPEYACWRGGVILAKTKADLYAKTNLTRDAYFERKKNGFSSHSSGDHSDAGASTHKQLNIHFPQFTFNLK</sequence>
<evidence type="ECO:0000313" key="3">
    <source>
        <dbReference type="EMBL" id="KAA6404012.1"/>
    </source>
</evidence>